<dbReference type="PANTHER" id="PTHR42879">
    <property type="entry name" value="3-OXOACYL-(ACYL-CARRIER-PROTEIN) REDUCTASE"/>
    <property type="match status" value="1"/>
</dbReference>
<dbReference type="RefSeq" id="WP_116554466.1">
    <property type="nucleotide sequence ID" value="NZ_QCZG01000014.1"/>
</dbReference>
<organism evidence="3 4">
    <name type="scientific">Pueribacillus theae</name>
    <dbReference type="NCBI Taxonomy" id="2171751"/>
    <lineage>
        <taxon>Bacteria</taxon>
        <taxon>Bacillati</taxon>
        <taxon>Bacillota</taxon>
        <taxon>Bacilli</taxon>
        <taxon>Bacillales</taxon>
        <taxon>Bacillaceae</taxon>
        <taxon>Pueribacillus</taxon>
    </lineage>
</organism>
<dbReference type="InterPro" id="IPR002347">
    <property type="entry name" value="SDR_fam"/>
</dbReference>
<reference evidence="3 4" key="1">
    <citation type="submission" date="2018-04" db="EMBL/GenBank/DDBJ databases">
        <title>Camelliibacillus theae gen. nov., sp. nov., isolated from Pu'er tea.</title>
        <authorList>
            <person name="Niu L."/>
        </authorList>
    </citation>
    <scope>NUCLEOTIDE SEQUENCE [LARGE SCALE GENOMIC DNA]</scope>
    <source>
        <strain evidence="3 4">T8</strain>
    </source>
</reference>
<dbReference type="InterPro" id="IPR036291">
    <property type="entry name" value="NAD(P)-bd_dom_sf"/>
</dbReference>
<dbReference type="Pfam" id="PF13561">
    <property type="entry name" value="adh_short_C2"/>
    <property type="match status" value="1"/>
</dbReference>
<dbReference type="FunFam" id="3.40.50.720:FF:000084">
    <property type="entry name" value="Short-chain dehydrogenase reductase"/>
    <property type="match status" value="1"/>
</dbReference>
<evidence type="ECO:0000256" key="1">
    <source>
        <dbReference type="ARBA" id="ARBA00006484"/>
    </source>
</evidence>
<dbReference type="PRINTS" id="PR00080">
    <property type="entry name" value="SDRFAMILY"/>
</dbReference>
<evidence type="ECO:0000256" key="2">
    <source>
        <dbReference type="ARBA" id="ARBA00023002"/>
    </source>
</evidence>
<dbReference type="OrthoDB" id="9775296at2"/>
<comment type="similarity">
    <text evidence="1">Belongs to the short-chain dehydrogenases/reductases (SDR) family.</text>
</comment>
<dbReference type="SUPFAM" id="SSF51735">
    <property type="entry name" value="NAD(P)-binding Rossmann-fold domains"/>
    <property type="match status" value="1"/>
</dbReference>
<proteinExistence type="inferred from homology"/>
<dbReference type="PRINTS" id="PR00081">
    <property type="entry name" value="GDHRDH"/>
</dbReference>
<dbReference type="GO" id="GO:0008206">
    <property type="term" value="P:bile acid metabolic process"/>
    <property type="evidence" value="ECO:0007669"/>
    <property type="project" value="UniProtKB-ARBA"/>
</dbReference>
<dbReference type="EMBL" id="QCZG01000014">
    <property type="protein sequence ID" value="PWA11966.1"/>
    <property type="molecule type" value="Genomic_DNA"/>
</dbReference>
<dbReference type="AlphaFoldDB" id="A0A2U1K377"/>
<comment type="caution">
    <text evidence="3">The sequence shown here is derived from an EMBL/GenBank/DDBJ whole genome shotgun (WGS) entry which is preliminary data.</text>
</comment>
<dbReference type="GO" id="GO:0016491">
    <property type="term" value="F:oxidoreductase activity"/>
    <property type="evidence" value="ECO:0007669"/>
    <property type="project" value="UniProtKB-KW"/>
</dbReference>
<evidence type="ECO:0000313" key="3">
    <source>
        <dbReference type="EMBL" id="PWA11966.1"/>
    </source>
</evidence>
<sequence>MPKLDSSQPLSGKKAIITGAAQGIGLQIAFQLALDGAEVLIADVLENEAQLACEKIIGETKRSASYFVGDLSIEENCKSMIDKGINMWGKVDILVNNAGSGVIAPFLEQTSETLRKTIDRNLWTTIWACYFVLPHMKEQQYGRIVNIGADSVRNGLWNHAAYNAAKGGVHGLTTGLAREFAENDITVNTVAPCIVATDRVKKLTKTSSEMVQKYLSVIPKGRPAEMEEVALAVSFLASDSSKFITGQVISVNGGSAML</sequence>
<dbReference type="InterPro" id="IPR020904">
    <property type="entry name" value="Sc_DH/Rdtase_CS"/>
</dbReference>
<keyword evidence="4" id="KW-1185">Reference proteome</keyword>
<dbReference type="PROSITE" id="PS00061">
    <property type="entry name" value="ADH_SHORT"/>
    <property type="match status" value="1"/>
</dbReference>
<dbReference type="Proteomes" id="UP000245998">
    <property type="component" value="Unassembled WGS sequence"/>
</dbReference>
<protein>
    <submittedName>
        <fullName evidence="3">2,3-dihydroxy-2,3-dihydro-p-cumate dehydrogenase</fullName>
    </submittedName>
</protein>
<dbReference type="InterPro" id="IPR050259">
    <property type="entry name" value="SDR"/>
</dbReference>
<evidence type="ECO:0000313" key="4">
    <source>
        <dbReference type="Proteomes" id="UP000245998"/>
    </source>
</evidence>
<dbReference type="Gene3D" id="3.40.50.720">
    <property type="entry name" value="NAD(P)-binding Rossmann-like Domain"/>
    <property type="match status" value="1"/>
</dbReference>
<name>A0A2U1K377_9BACI</name>
<keyword evidence="2" id="KW-0560">Oxidoreductase</keyword>
<gene>
    <name evidence="3" type="ORF">DCC39_08515</name>
</gene>
<accession>A0A2U1K377</accession>